<dbReference type="SUPFAM" id="SSF50475">
    <property type="entry name" value="FMN-binding split barrel"/>
    <property type="match status" value="1"/>
</dbReference>
<dbReference type="AlphaFoldDB" id="A0A0F6W8G9"/>
<dbReference type="Gene3D" id="2.30.110.10">
    <property type="entry name" value="Electron Transport, Fmn-binding Protein, Chain A"/>
    <property type="match status" value="1"/>
</dbReference>
<dbReference type="KEGG" id="samy:DB32_007145"/>
<gene>
    <name evidence="2" type="ORF">DB32_007145</name>
</gene>
<dbReference type="STRING" id="927083.DB32_007145"/>
<dbReference type="RefSeq" id="WP_053236993.1">
    <property type="nucleotide sequence ID" value="NZ_CP011125.1"/>
</dbReference>
<reference evidence="2 3" key="1">
    <citation type="submission" date="2015-03" db="EMBL/GenBank/DDBJ databases">
        <title>Genome assembly of Sandaracinus amylolyticus DSM 53668.</title>
        <authorList>
            <person name="Sharma G."/>
            <person name="Subramanian S."/>
        </authorList>
    </citation>
    <scope>NUCLEOTIDE SEQUENCE [LARGE SCALE GENOMIC DNA]</scope>
    <source>
        <strain evidence="2 3">DSM 53668</strain>
    </source>
</reference>
<dbReference type="EMBL" id="CP011125">
    <property type="protein sequence ID" value="AKF09996.1"/>
    <property type="molecule type" value="Genomic_DNA"/>
</dbReference>
<accession>A0A0F6W8G9</accession>
<dbReference type="OrthoDB" id="5521907at2"/>
<sequence>MLSAELVDVLESGPSMLIATRDAQRMPECTRAVGVVVRGPARVTIFVPRAVGARAVANLAVEPRIALTFSRPHDHRTYQLKGTTTAVRDASDDERAIVESYRASFAVALDVVGIPRRVTMRVSTWPAVAIDLDVTDVFEQTPGPAAGARLS</sequence>
<evidence type="ECO:0000259" key="1">
    <source>
        <dbReference type="Pfam" id="PF01243"/>
    </source>
</evidence>
<proteinExistence type="predicted"/>
<dbReference type="Proteomes" id="UP000034883">
    <property type="component" value="Chromosome"/>
</dbReference>
<dbReference type="Pfam" id="PF01243">
    <property type="entry name" value="PNPOx_N"/>
    <property type="match status" value="1"/>
</dbReference>
<organism evidence="2 3">
    <name type="scientific">Sandaracinus amylolyticus</name>
    <dbReference type="NCBI Taxonomy" id="927083"/>
    <lineage>
        <taxon>Bacteria</taxon>
        <taxon>Pseudomonadati</taxon>
        <taxon>Myxococcota</taxon>
        <taxon>Polyangia</taxon>
        <taxon>Polyangiales</taxon>
        <taxon>Sandaracinaceae</taxon>
        <taxon>Sandaracinus</taxon>
    </lineage>
</organism>
<feature type="domain" description="Pyridoxamine 5'-phosphate oxidase N-terminal" evidence="1">
    <location>
        <begin position="3"/>
        <end position="119"/>
    </location>
</feature>
<protein>
    <recommendedName>
        <fullName evidence="1">Pyridoxamine 5'-phosphate oxidase N-terminal domain-containing protein</fullName>
    </recommendedName>
</protein>
<name>A0A0F6W8G9_9BACT</name>
<evidence type="ECO:0000313" key="3">
    <source>
        <dbReference type="Proteomes" id="UP000034883"/>
    </source>
</evidence>
<evidence type="ECO:0000313" key="2">
    <source>
        <dbReference type="EMBL" id="AKF09996.1"/>
    </source>
</evidence>
<dbReference type="InterPro" id="IPR011576">
    <property type="entry name" value="Pyridox_Oxase_N"/>
</dbReference>
<keyword evidence="3" id="KW-1185">Reference proteome</keyword>
<dbReference type="InterPro" id="IPR012349">
    <property type="entry name" value="Split_barrel_FMN-bd"/>
</dbReference>